<dbReference type="SUPFAM" id="SSF53474">
    <property type="entry name" value="alpha/beta-Hydrolases"/>
    <property type="match status" value="1"/>
</dbReference>
<gene>
    <name evidence="5" type="ORF">J2S57_004158</name>
</gene>
<feature type="compositionally biased region" description="Basic and acidic residues" evidence="3">
    <location>
        <begin position="219"/>
        <end position="243"/>
    </location>
</feature>
<dbReference type="InterPro" id="IPR029058">
    <property type="entry name" value="AB_hydrolase_fold"/>
</dbReference>
<reference evidence="5 6" key="1">
    <citation type="submission" date="2023-07" db="EMBL/GenBank/DDBJ databases">
        <title>Sequencing the genomes of 1000 actinobacteria strains.</title>
        <authorList>
            <person name="Klenk H.-P."/>
        </authorList>
    </citation>
    <scope>NUCLEOTIDE SEQUENCE [LARGE SCALE GENOMIC DNA]</scope>
    <source>
        <strain evidence="5 6">DSM 44388</strain>
    </source>
</reference>
<dbReference type="EMBL" id="JAUSQZ010000001">
    <property type="protein sequence ID" value="MDP9828409.1"/>
    <property type="molecule type" value="Genomic_DNA"/>
</dbReference>
<name>A0ABT9P6S7_9ACTN</name>
<keyword evidence="2" id="KW-0378">Hydrolase</keyword>
<dbReference type="InterPro" id="IPR002410">
    <property type="entry name" value="Peptidase_S33"/>
</dbReference>
<comment type="similarity">
    <text evidence="1">Belongs to the peptidase S33 family.</text>
</comment>
<keyword evidence="6" id="KW-1185">Reference proteome</keyword>
<dbReference type="PANTHER" id="PTHR43433:SF8">
    <property type="entry name" value="BIFUNCTIONAL LIPASE_ADENYLATE CYCLASE LIPJ"/>
    <property type="match status" value="1"/>
</dbReference>
<accession>A0ABT9P6S7</accession>
<evidence type="ECO:0000313" key="6">
    <source>
        <dbReference type="Proteomes" id="UP001235712"/>
    </source>
</evidence>
<sequence>MTVHDPARVALARRVLGALARRVAGRDALVVTRPVHPDPANPAAGTPAPADGGPASRRPADPGRESRLTFSLTAVRTGPRGRTPVLFIPGGPGLASVIPYRGLRRAATRLGLDVIMVEHRGIGLSRRDANGHDLPLSAVTVTAAADDLAAVLDAAGVPDAVVYGSSYGSYLAQVFAARHPGRVAALVLDSPLLSVEDDLADVRAHRRRRLWDEDPTGLTDDRLHRESPGRDEVERDEVGRDEVPSPAPVVRRAAQRLAMAELSRVAEVVYEFAGPDTLRRLLAGDSGRARLLRHLIARTGRLDGPGTPHVMEPDLVAGIAFGTLGFGIPPDGGPLDPQLHQAGTADNRPRFAGEPVDLRRHLEQFAKPLVVISGERDLRTPRPIADRIVALAPHTVLVPIAGLGHSALDGHQLAAVHVARAVADGRPDDREALAARLGALSLGPGTRLEALPRRGPAAHLGPLLRIATYGLRSHPQ</sequence>
<dbReference type="Proteomes" id="UP001235712">
    <property type="component" value="Unassembled WGS sequence"/>
</dbReference>
<dbReference type="InterPro" id="IPR050471">
    <property type="entry name" value="AB_hydrolase"/>
</dbReference>
<evidence type="ECO:0000256" key="2">
    <source>
        <dbReference type="ARBA" id="ARBA00022801"/>
    </source>
</evidence>
<proteinExistence type="inferred from homology"/>
<evidence type="ECO:0000256" key="1">
    <source>
        <dbReference type="ARBA" id="ARBA00010088"/>
    </source>
</evidence>
<comment type="caution">
    <text evidence="5">The sequence shown here is derived from an EMBL/GenBank/DDBJ whole genome shotgun (WGS) entry which is preliminary data.</text>
</comment>
<evidence type="ECO:0000256" key="3">
    <source>
        <dbReference type="SAM" id="MobiDB-lite"/>
    </source>
</evidence>
<feature type="compositionally biased region" description="Low complexity" evidence="3">
    <location>
        <begin position="41"/>
        <end position="55"/>
    </location>
</feature>
<evidence type="ECO:0000259" key="4">
    <source>
        <dbReference type="Pfam" id="PF00561"/>
    </source>
</evidence>
<feature type="domain" description="AB hydrolase-1" evidence="4">
    <location>
        <begin position="84"/>
        <end position="200"/>
    </location>
</feature>
<dbReference type="Gene3D" id="3.40.50.1820">
    <property type="entry name" value="alpha/beta hydrolase"/>
    <property type="match status" value="1"/>
</dbReference>
<feature type="region of interest" description="Disordered" evidence="3">
    <location>
        <begin position="32"/>
        <end position="66"/>
    </location>
</feature>
<feature type="region of interest" description="Disordered" evidence="3">
    <location>
        <begin position="214"/>
        <end position="244"/>
    </location>
</feature>
<protein>
    <submittedName>
        <fullName evidence="5">Pimeloyl-ACP methyl ester carboxylesterase</fullName>
    </submittedName>
</protein>
<evidence type="ECO:0000313" key="5">
    <source>
        <dbReference type="EMBL" id="MDP9828409.1"/>
    </source>
</evidence>
<dbReference type="InterPro" id="IPR000073">
    <property type="entry name" value="AB_hydrolase_1"/>
</dbReference>
<dbReference type="PANTHER" id="PTHR43433">
    <property type="entry name" value="HYDROLASE, ALPHA/BETA FOLD FAMILY PROTEIN"/>
    <property type="match status" value="1"/>
</dbReference>
<organism evidence="5 6">
    <name type="scientific">Kineosporia succinea</name>
    <dbReference type="NCBI Taxonomy" id="84632"/>
    <lineage>
        <taxon>Bacteria</taxon>
        <taxon>Bacillati</taxon>
        <taxon>Actinomycetota</taxon>
        <taxon>Actinomycetes</taxon>
        <taxon>Kineosporiales</taxon>
        <taxon>Kineosporiaceae</taxon>
        <taxon>Kineosporia</taxon>
    </lineage>
</organism>
<dbReference type="PRINTS" id="PR00793">
    <property type="entry name" value="PROAMNOPTASE"/>
</dbReference>
<dbReference type="RefSeq" id="WP_307245560.1">
    <property type="nucleotide sequence ID" value="NZ_JAUSQZ010000001.1"/>
</dbReference>
<dbReference type="Pfam" id="PF00561">
    <property type="entry name" value="Abhydrolase_1"/>
    <property type="match status" value="1"/>
</dbReference>